<dbReference type="Proteomes" id="UP000176198">
    <property type="component" value="Unassembled WGS sequence"/>
</dbReference>
<comment type="caution">
    <text evidence="1">The sequence shown here is derived from an EMBL/GenBank/DDBJ whole genome shotgun (WGS) entry which is preliminary data.</text>
</comment>
<protein>
    <recommendedName>
        <fullName evidence="3">Translation elongation factor-like protein</fullName>
    </recommendedName>
</protein>
<dbReference type="Gene3D" id="2.40.30.10">
    <property type="entry name" value="Translation factors"/>
    <property type="match status" value="1"/>
</dbReference>
<reference evidence="1 2" key="1">
    <citation type="journal article" date="2016" name="Nat. Commun.">
        <title>Thousands of microbial genomes shed light on interconnected biogeochemical processes in an aquifer system.</title>
        <authorList>
            <person name="Anantharaman K."/>
            <person name="Brown C.T."/>
            <person name="Hug L.A."/>
            <person name="Sharon I."/>
            <person name="Castelle C.J."/>
            <person name="Probst A.J."/>
            <person name="Thomas B.C."/>
            <person name="Singh A."/>
            <person name="Wilkins M.J."/>
            <person name="Karaoz U."/>
            <person name="Brodie E.L."/>
            <person name="Williams K.H."/>
            <person name="Hubbard S.S."/>
            <person name="Banfield J.F."/>
        </authorList>
    </citation>
    <scope>NUCLEOTIDE SEQUENCE [LARGE SCALE GENOMIC DNA]</scope>
</reference>
<organism evidence="1 2">
    <name type="scientific">Candidatus Woesebacteria bacterium GWA1_41_8</name>
    <dbReference type="NCBI Taxonomy" id="1802471"/>
    <lineage>
        <taxon>Bacteria</taxon>
        <taxon>Candidatus Woeseibacteriota</taxon>
    </lineage>
</organism>
<dbReference type="AlphaFoldDB" id="A0A1F7WGJ4"/>
<dbReference type="InterPro" id="IPR009000">
    <property type="entry name" value="Transl_B-barrel_sf"/>
</dbReference>
<dbReference type="STRING" id="1802471.A2115_00485"/>
<evidence type="ECO:0000313" key="2">
    <source>
        <dbReference type="Proteomes" id="UP000176198"/>
    </source>
</evidence>
<evidence type="ECO:0008006" key="3">
    <source>
        <dbReference type="Google" id="ProtNLM"/>
    </source>
</evidence>
<sequence>MGQFKIGRITHYYDKIGVAVLELSGDLAVGEKIKFVRGGEDLFEQGVESIQVEHEQKQTASKGDAVGLKVTQEVKEGAEVYKIQ</sequence>
<evidence type="ECO:0000313" key="1">
    <source>
        <dbReference type="EMBL" id="OGM01910.1"/>
    </source>
</evidence>
<accession>A0A1F7WGJ4</accession>
<gene>
    <name evidence="1" type="ORF">A2115_00485</name>
</gene>
<name>A0A1F7WGJ4_9BACT</name>
<dbReference type="EMBL" id="MGFJ01000036">
    <property type="protein sequence ID" value="OGM01910.1"/>
    <property type="molecule type" value="Genomic_DNA"/>
</dbReference>
<proteinExistence type="predicted"/>
<dbReference type="SUPFAM" id="SSF50447">
    <property type="entry name" value="Translation proteins"/>
    <property type="match status" value="1"/>
</dbReference>